<dbReference type="Pfam" id="PF13189">
    <property type="entry name" value="Cytidylate_kin2"/>
    <property type="match status" value="1"/>
</dbReference>
<proteinExistence type="predicted"/>
<dbReference type="EMBL" id="JACJJL010000019">
    <property type="protein sequence ID" value="MBM6662342.1"/>
    <property type="molecule type" value="Genomic_DNA"/>
</dbReference>
<dbReference type="InterPro" id="IPR027417">
    <property type="entry name" value="P-loop_NTPase"/>
</dbReference>
<gene>
    <name evidence="1" type="ORF">H6B30_11375</name>
</gene>
<name>A0A938WNR0_9BACT</name>
<organism evidence="1 2">
    <name type="scientific">Marseilla massiliensis</name>
    <dbReference type="NCBI Taxonomy" id="1841864"/>
    <lineage>
        <taxon>Bacteria</taxon>
        <taxon>Pseudomonadati</taxon>
        <taxon>Bacteroidota</taxon>
        <taxon>Bacteroidia</taxon>
        <taxon>Bacteroidales</taxon>
        <taxon>Prevotellaceae</taxon>
        <taxon>Marseilla</taxon>
    </lineage>
</organism>
<protein>
    <submittedName>
        <fullName evidence="1">Cytidylate kinase-like family protein</fullName>
    </submittedName>
</protein>
<evidence type="ECO:0000313" key="2">
    <source>
        <dbReference type="Proteomes" id="UP000764045"/>
    </source>
</evidence>
<keyword evidence="1" id="KW-0418">Kinase</keyword>
<keyword evidence="2" id="KW-1185">Reference proteome</keyword>
<dbReference type="RefSeq" id="WP_205110693.1">
    <property type="nucleotide sequence ID" value="NZ_JACJJL010000019.1"/>
</dbReference>
<comment type="caution">
    <text evidence="1">The sequence shown here is derived from an EMBL/GenBank/DDBJ whole genome shotgun (WGS) entry which is preliminary data.</text>
</comment>
<dbReference type="AlphaFoldDB" id="A0A938WNR0"/>
<reference evidence="1 2" key="1">
    <citation type="journal article" date="2021" name="Sci. Rep.">
        <title>The distribution of antibiotic resistance genes in chicken gut microbiota commensals.</title>
        <authorList>
            <person name="Juricova H."/>
            <person name="Matiasovicova J."/>
            <person name="Kubasova T."/>
            <person name="Cejkova D."/>
            <person name="Rychlik I."/>
        </authorList>
    </citation>
    <scope>NUCLEOTIDE SEQUENCE [LARGE SCALE GENOMIC DNA]</scope>
    <source>
        <strain evidence="1 2">An819</strain>
    </source>
</reference>
<dbReference type="Gene3D" id="3.40.50.300">
    <property type="entry name" value="P-loop containing nucleotide triphosphate hydrolases"/>
    <property type="match status" value="1"/>
</dbReference>
<sequence>MIITIARQYGCGALAIGKMLGAAYGIPFYTRKGLLEMARAEGVLEEMDDFFEERPVDELLFAISALGHSEGPVHSRALDILSDMIGQRDCIIIGRCGNYIFRRRADLVSVFLKGREDERVRAVAAEQGIGMAEAREIVRDMDDSRVRYHRYYTHLQWGNSSDYDLCFDSVRLGAERSVALIRQYIEGIGIK</sequence>
<evidence type="ECO:0000313" key="1">
    <source>
        <dbReference type="EMBL" id="MBM6662342.1"/>
    </source>
</evidence>
<dbReference type="Proteomes" id="UP000764045">
    <property type="component" value="Unassembled WGS sequence"/>
</dbReference>
<dbReference type="GO" id="GO:0016301">
    <property type="term" value="F:kinase activity"/>
    <property type="evidence" value="ECO:0007669"/>
    <property type="project" value="UniProtKB-KW"/>
</dbReference>
<accession>A0A938WNR0</accession>
<keyword evidence="1" id="KW-0808">Transferase</keyword>